<sequence>MGEFHAGIQEANIEELGYNGFTYTWKNGQEGENNDRSLTENTLEDLYRKQECMWHQRSRVNWLWKGDKNMAFFHKTASGRRDRNRVEKILDDSGVWIEDEEAMKGVFTDYFQNLFTSEPNLDMSRAIDAVDNKMTDEENDLLTRPFTEEEVTEALAQMHPTKAPGPDGMQAIFYKKLWSLIKCDVLSVILDVLNGGLSPDKINQTLIVLIPKKKKPERVVDFRPISLCNVVFKIITKTIANRLKLALPDLIYHTQSAFIPGCQITDNVVAFEIFHSMKHNHAKKRDHLHSNST</sequence>
<dbReference type="InterPro" id="IPR043502">
    <property type="entry name" value="DNA/RNA_pol_sf"/>
</dbReference>
<dbReference type="Proteomes" id="UP001318860">
    <property type="component" value="Unassembled WGS sequence"/>
</dbReference>
<gene>
    <name evidence="1" type="ORF">DH2020_004337</name>
</gene>
<dbReference type="SUPFAM" id="SSF56672">
    <property type="entry name" value="DNA/RNA polymerases"/>
    <property type="match status" value="1"/>
</dbReference>
<dbReference type="PANTHER" id="PTHR31635">
    <property type="entry name" value="REVERSE TRANSCRIPTASE DOMAIN-CONTAINING PROTEIN-RELATED"/>
    <property type="match status" value="1"/>
</dbReference>
<dbReference type="PANTHER" id="PTHR31635:SF196">
    <property type="entry name" value="REVERSE TRANSCRIPTASE DOMAIN-CONTAINING PROTEIN-RELATED"/>
    <property type="match status" value="1"/>
</dbReference>
<evidence type="ECO:0000313" key="2">
    <source>
        <dbReference type="Proteomes" id="UP001318860"/>
    </source>
</evidence>
<keyword evidence="2" id="KW-1185">Reference proteome</keyword>
<comment type="caution">
    <text evidence="1">The sequence shown here is derived from an EMBL/GenBank/DDBJ whole genome shotgun (WGS) entry which is preliminary data.</text>
</comment>
<evidence type="ECO:0000313" key="1">
    <source>
        <dbReference type="EMBL" id="KAK6160956.1"/>
    </source>
</evidence>
<proteinExistence type="predicted"/>
<reference evidence="1 2" key="1">
    <citation type="journal article" date="2021" name="Comput. Struct. Biotechnol. J.">
        <title>De novo genome assembly of the potent medicinal plant Rehmannia glutinosa using nanopore technology.</title>
        <authorList>
            <person name="Ma L."/>
            <person name="Dong C."/>
            <person name="Song C."/>
            <person name="Wang X."/>
            <person name="Zheng X."/>
            <person name="Niu Y."/>
            <person name="Chen S."/>
            <person name="Feng W."/>
        </authorList>
    </citation>
    <scope>NUCLEOTIDE SEQUENCE [LARGE SCALE GENOMIC DNA]</scope>
    <source>
        <strain evidence="1">DH-2019</strain>
    </source>
</reference>
<evidence type="ECO:0008006" key="3">
    <source>
        <dbReference type="Google" id="ProtNLM"/>
    </source>
</evidence>
<name>A0ABR0XP51_REHGL</name>
<organism evidence="1 2">
    <name type="scientific">Rehmannia glutinosa</name>
    <name type="common">Chinese foxglove</name>
    <dbReference type="NCBI Taxonomy" id="99300"/>
    <lineage>
        <taxon>Eukaryota</taxon>
        <taxon>Viridiplantae</taxon>
        <taxon>Streptophyta</taxon>
        <taxon>Embryophyta</taxon>
        <taxon>Tracheophyta</taxon>
        <taxon>Spermatophyta</taxon>
        <taxon>Magnoliopsida</taxon>
        <taxon>eudicotyledons</taxon>
        <taxon>Gunneridae</taxon>
        <taxon>Pentapetalae</taxon>
        <taxon>asterids</taxon>
        <taxon>lamiids</taxon>
        <taxon>Lamiales</taxon>
        <taxon>Orobanchaceae</taxon>
        <taxon>Rehmannieae</taxon>
        <taxon>Rehmannia</taxon>
    </lineage>
</organism>
<dbReference type="EMBL" id="JABTTQ020000003">
    <property type="protein sequence ID" value="KAK6160956.1"/>
    <property type="molecule type" value="Genomic_DNA"/>
</dbReference>
<accession>A0ABR0XP51</accession>
<protein>
    <recommendedName>
        <fullName evidence="3">Reverse transcriptase domain-containing protein</fullName>
    </recommendedName>
</protein>